<comment type="similarity">
    <text evidence="5">Belongs to the SAT4 family.</text>
</comment>
<reference evidence="9" key="2">
    <citation type="submission" date="2023-05" db="EMBL/GenBank/DDBJ databases">
        <authorList>
            <consortium name="Lawrence Berkeley National Laboratory"/>
            <person name="Steindorff A."/>
            <person name="Hensen N."/>
            <person name="Bonometti L."/>
            <person name="Westerberg I."/>
            <person name="Brannstrom I.O."/>
            <person name="Guillou S."/>
            <person name="Cros-Aarteil S."/>
            <person name="Calhoun S."/>
            <person name="Haridas S."/>
            <person name="Kuo A."/>
            <person name="Mondo S."/>
            <person name="Pangilinan J."/>
            <person name="Riley R."/>
            <person name="Labutti K."/>
            <person name="Andreopoulos B."/>
            <person name="Lipzen A."/>
            <person name="Chen C."/>
            <person name="Yanf M."/>
            <person name="Daum C."/>
            <person name="Ng V."/>
            <person name="Clum A."/>
            <person name="Ohm R."/>
            <person name="Martin F."/>
            <person name="Silar P."/>
            <person name="Natvig D."/>
            <person name="Lalanne C."/>
            <person name="Gautier V."/>
            <person name="Ament-Velasquez S.L."/>
            <person name="Kruys A."/>
            <person name="Hutchinson M.I."/>
            <person name="Powell A.J."/>
            <person name="Barry K."/>
            <person name="Miller A.N."/>
            <person name="Grigoriev I.V."/>
            <person name="Debuchy R."/>
            <person name="Gladieux P."/>
            <person name="Thoren M.H."/>
            <person name="Johannesson H."/>
        </authorList>
    </citation>
    <scope>NUCLEOTIDE SEQUENCE</scope>
    <source>
        <strain evidence="9">PSN309</strain>
    </source>
</reference>
<feature type="transmembrane region" description="Helical" evidence="7">
    <location>
        <begin position="123"/>
        <end position="143"/>
    </location>
</feature>
<sequence length="362" mass="40603">MPFITERAAYLARLHIGSTMAILALALIPFAARIYVRVWPVWRFGWDDALIVAGLVCSVGDWVLLYKEMYLEPRYISFEDMRVPVIYAYFAIPLWCLAMTLIKTSVVLTLLRLPLKKSWKRVLYVLMTVQIVYCIADFGYIFFKCRPIHAAWDYTVQPVQCTAIGADVIVAGVGSAINIVTDILLSIAPIFILWNLRRPLRERILICVLTGVGLFASIASILKSIMVGNWKSPDDKWEKAVAIATWTIIEQFVSILAACSPSLKGPIESLLAKFGIALVEREARISFVHIPERGGERKVRQEAREWLGESGSGIRSAPAELTAVVDESDQKEPSLPPAVWSRGAPAKPFIPQFLQRQKPQET</sequence>
<dbReference type="PANTHER" id="PTHR33048:SF47">
    <property type="entry name" value="INTEGRAL MEMBRANE PROTEIN-RELATED"/>
    <property type="match status" value="1"/>
</dbReference>
<dbReference type="Proteomes" id="UP001302126">
    <property type="component" value="Unassembled WGS sequence"/>
</dbReference>
<dbReference type="AlphaFoldDB" id="A0AAN7AFS2"/>
<keyword evidence="3 7" id="KW-1133">Transmembrane helix</keyword>
<reference evidence="9" key="1">
    <citation type="journal article" date="2023" name="Mol. Phylogenet. Evol.">
        <title>Genome-scale phylogeny and comparative genomics of the fungal order Sordariales.</title>
        <authorList>
            <person name="Hensen N."/>
            <person name="Bonometti L."/>
            <person name="Westerberg I."/>
            <person name="Brannstrom I.O."/>
            <person name="Guillou S."/>
            <person name="Cros-Aarteil S."/>
            <person name="Calhoun S."/>
            <person name="Haridas S."/>
            <person name="Kuo A."/>
            <person name="Mondo S."/>
            <person name="Pangilinan J."/>
            <person name="Riley R."/>
            <person name="LaButti K."/>
            <person name="Andreopoulos B."/>
            <person name="Lipzen A."/>
            <person name="Chen C."/>
            <person name="Yan M."/>
            <person name="Daum C."/>
            <person name="Ng V."/>
            <person name="Clum A."/>
            <person name="Steindorff A."/>
            <person name="Ohm R.A."/>
            <person name="Martin F."/>
            <person name="Silar P."/>
            <person name="Natvig D.O."/>
            <person name="Lalanne C."/>
            <person name="Gautier V."/>
            <person name="Ament-Velasquez S.L."/>
            <person name="Kruys A."/>
            <person name="Hutchinson M.I."/>
            <person name="Powell A.J."/>
            <person name="Barry K."/>
            <person name="Miller A.N."/>
            <person name="Grigoriev I.V."/>
            <person name="Debuchy R."/>
            <person name="Gladieux P."/>
            <person name="Hiltunen Thoren M."/>
            <person name="Johannesson H."/>
        </authorList>
    </citation>
    <scope>NUCLEOTIDE SEQUENCE</scope>
    <source>
        <strain evidence="9">PSN309</strain>
    </source>
</reference>
<evidence type="ECO:0000256" key="4">
    <source>
        <dbReference type="ARBA" id="ARBA00023136"/>
    </source>
</evidence>
<feature type="region of interest" description="Disordered" evidence="6">
    <location>
        <begin position="326"/>
        <end position="362"/>
    </location>
</feature>
<accession>A0AAN7AFS2</accession>
<evidence type="ECO:0000256" key="3">
    <source>
        <dbReference type="ARBA" id="ARBA00022989"/>
    </source>
</evidence>
<evidence type="ECO:0000256" key="6">
    <source>
        <dbReference type="SAM" id="MobiDB-lite"/>
    </source>
</evidence>
<keyword evidence="4 7" id="KW-0472">Membrane</keyword>
<evidence type="ECO:0000256" key="1">
    <source>
        <dbReference type="ARBA" id="ARBA00004141"/>
    </source>
</evidence>
<dbReference type="EMBL" id="MU864411">
    <property type="protein sequence ID" value="KAK4186981.1"/>
    <property type="molecule type" value="Genomic_DNA"/>
</dbReference>
<dbReference type="Pfam" id="PF20684">
    <property type="entry name" value="Fung_rhodopsin"/>
    <property type="match status" value="1"/>
</dbReference>
<evidence type="ECO:0000256" key="5">
    <source>
        <dbReference type="ARBA" id="ARBA00038359"/>
    </source>
</evidence>
<feature type="transmembrane region" description="Helical" evidence="7">
    <location>
        <begin position="163"/>
        <end position="192"/>
    </location>
</feature>
<keyword evidence="2 7" id="KW-0812">Transmembrane</keyword>
<feature type="transmembrane region" description="Helical" evidence="7">
    <location>
        <begin position="86"/>
        <end position="111"/>
    </location>
</feature>
<keyword evidence="10" id="KW-1185">Reference proteome</keyword>
<dbReference type="PANTHER" id="PTHR33048">
    <property type="entry name" value="PTH11-LIKE INTEGRAL MEMBRANE PROTEIN (AFU_ORTHOLOGUE AFUA_5G11245)"/>
    <property type="match status" value="1"/>
</dbReference>
<gene>
    <name evidence="9" type="ORF">QBC35DRAFT_250786</name>
</gene>
<proteinExistence type="inferred from homology"/>
<evidence type="ECO:0000259" key="8">
    <source>
        <dbReference type="Pfam" id="PF20684"/>
    </source>
</evidence>
<comment type="subcellular location">
    <subcellularLocation>
        <location evidence="1">Membrane</location>
        <topology evidence="1">Multi-pass membrane protein</topology>
    </subcellularLocation>
</comment>
<protein>
    <recommendedName>
        <fullName evidence="8">Rhodopsin domain-containing protein</fullName>
    </recommendedName>
</protein>
<comment type="caution">
    <text evidence="9">The sequence shown here is derived from an EMBL/GenBank/DDBJ whole genome shotgun (WGS) entry which is preliminary data.</text>
</comment>
<dbReference type="InterPro" id="IPR049326">
    <property type="entry name" value="Rhodopsin_dom_fungi"/>
</dbReference>
<evidence type="ECO:0000313" key="9">
    <source>
        <dbReference type="EMBL" id="KAK4186981.1"/>
    </source>
</evidence>
<feature type="transmembrane region" description="Helical" evidence="7">
    <location>
        <begin position="204"/>
        <end position="228"/>
    </location>
</feature>
<dbReference type="InterPro" id="IPR052337">
    <property type="entry name" value="SAT4-like"/>
</dbReference>
<dbReference type="GO" id="GO:0016020">
    <property type="term" value="C:membrane"/>
    <property type="evidence" value="ECO:0007669"/>
    <property type="project" value="UniProtKB-SubCell"/>
</dbReference>
<evidence type="ECO:0000313" key="10">
    <source>
        <dbReference type="Proteomes" id="UP001302126"/>
    </source>
</evidence>
<feature type="domain" description="Rhodopsin" evidence="8">
    <location>
        <begin position="32"/>
        <end position="267"/>
    </location>
</feature>
<evidence type="ECO:0000256" key="2">
    <source>
        <dbReference type="ARBA" id="ARBA00022692"/>
    </source>
</evidence>
<organism evidence="9 10">
    <name type="scientific">Podospora australis</name>
    <dbReference type="NCBI Taxonomy" id="1536484"/>
    <lineage>
        <taxon>Eukaryota</taxon>
        <taxon>Fungi</taxon>
        <taxon>Dikarya</taxon>
        <taxon>Ascomycota</taxon>
        <taxon>Pezizomycotina</taxon>
        <taxon>Sordariomycetes</taxon>
        <taxon>Sordariomycetidae</taxon>
        <taxon>Sordariales</taxon>
        <taxon>Podosporaceae</taxon>
        <taxon>Podospora</taxon>
    </lineage>
</organism>
<feature type="transmembrane region" description="Helical" evidence="7">
    <location>
        <begin position="12"/>
        <end position="36"/>
    </location>
</feature>
<feature type="transmembrane region" description="Helical" evidence="7">
    <location>
        <begin position="48"/>
        <end position="66"/>
    </location>
</feature>
<name>A0AAN7AFS2_9PEZI</name>
<evidence type="ECO:0000256" key="7">
    <source>
        <dbReference type="SAM" id="Phobius"/>
    </source>
</evidence>
<feature type="transmembrane region" description="Helical" evidence="7">
    <location>
        <begin position="240"/>
        <end position="259"/>
    </location>
</feature>